<feature type="transmembrane region" description="Helical" evidence="5">
    <location>
        <begin position="63"/>
        <end position="83"/>
    </location>
</feature>
<protein>
    <submittedName>
        <fullName evidence="7">RDD family protein</fullName>
    </submittedName>
</protein>
<organism evidence="7 8">
    <name type="scientific">Pseudooceanicola marinus</name>
    <dbReference type="NCBI Taxonomy" id="396013"/>
    <lineage>
        <taxon>Bacteria</taxon>
        <taxon>Pseudomonadati</taxon>
        <taxon>Pseudomonadota</taxon>
        <taxon>Alphaproteobacteria</taxon>
        <taxon>Rhodobacterales</taxon>
        <taxon>Paracoccaceae</taxon>
        <taxon>Pseudooceanicola</taxon>
    </lineage>
</organism>
<dbReference type="Proteomes" id="UP000193963">
    <property type="component" value="Unassembled WGS sequence"/>
</dbReference>
<name>A0A1X6ZB85_9RHOB</name>
<feature type="domain" description="RDD" evidence="6">
    <location>
        <begin position="21"/>
        <end position="137"/>
    </location>
</feature>
<keyword evidence="8" id="KW-1185">Reference proteome</keyword>
<keyword evidence="2 5" id="KW-0812">Transmembrane</keyword>
<dbReference type="InterPro" id="IPR010432">
    <property type="entry name" value="RDD"/>
</dbReference>
<proteinExistence type="predicted"/>
<feature type="transmembrane region" description="Helical" evidence="5">
    <location>
        <begin position="32"/>
        <end position="54"/>
    </location>
</feature>
<dbReference type="EMBL" id="FWFN01000004">
    <property type="protein sequence ID" value="SLN46101.1"/>
    <property type="molecule type" value="Genomic_DNA"/>
</dbReference>
<evidence type="ECO:0000256" key="5">
    <source>
        <dbReference type="SAM" id="Phobius"/>
    </source>
</evidence>
<keyword evidence="3 5" id="KW-1133">Transmembrane helix</keyword>
<evidence type="ECO:0000256" key="1">
    <source>
        <dbReference type="ARBA" id="ARBA00004141"/>
    </source>
</evidence>
<dbReference type="RefSeq" id="WP_085888198.1">
    <property type="nucleotide sequence ID" value="NZ_FWFN01000004.1"/>
</dbReference>
<evidence type="ECO:0000259" key="6">
    <source>
        <dbReference type="Pfam" id="PF06271"/>
    </source>
</evidence>
<reference evidence="7 8" key="1">
    <citation type="submission" date="2017-03" db="EMBL/GenBank/DDBJ databases">
        <authorList>
            <person name="Afonso C.L."/>
            <person name="Miller P.J."/>
            <person name="Scott M.A."/>
            <person name="Spackman E."/>
            <person name="Goraichik I."/>
            <person name="Dimitrov K.M."/>
            <person name="Suarez D.L."/>
            <person name="Swayne D.E."/>
        </authorList>
    </citation>
    <scope>NUCLEOTIDE SEQUENCE [LARGE SCALE GENOMIC DNA]</scope>
    <source>
        <strain evidence="7 8">CECT 7751</strain>
    </source>
</reference>
<evidence type="ECO:0000313" key="8">
    <source>
        <dbReference type="Proteomes" id="UP000193963"/>
    </source>
</evidence>
<dbReference type="Pfam" id="PF06271">
    <property type="entry name" value="RDD"/>
    <property type="match status" value="1"/>
</dbReference>
<dbReference type="OrthoDB" id="7270324at2"/>
<gene>
    <name evidence="7" type="ORF">PSM7751_02128</name>
</gene>
<comment type="subcellular location">
    <subcellularLocation>
        <location evidence="1">Membrane</location>
        <topology evidence="1">Multi-pass membrane protein</topology>
    </subcellularLocation>
</comment>
<evidence type="ECO:0000256" key="3">
    <source>
        <dbReference type="ARBA" id="ARBA00022989"/>
    </source>
</evidence>
<dbReference type="GO" id="GO:0016020">
    <property type="term" value="C:membrane"/>
    <property type="evidence" value="ECO:0007669"/>
    <property type="project" value="UniProtKB-SubCell"/>
</dbReference>
<feature type="transmembrane region" description="Helical" evidence="5">
    <location>
        <begin position="103"/>
        <end position="125"/>
    </location>
</feature>
<dbReference type="AlphaFoldDB" id="A0A1X6ZB85"/>
<keyword evidence="4 5" id="KW-0472">Membrane</keyword>
<accession>A0A1X6ZB85</accession>
<evidence type="ECO:0000256" key="2">
    <source>
        <dbReference type="ARBA" id="ARBA00022692"/>
    </source>
</evidence>
<evidence type="ECO:0000256" key="4">
    <source>
        <dbReference type="ARBA" id="ARBA00023136"/>
    </source>
</evidence>
<sequence length="147" mass="16021">MTPAYPLPDPDLSPAPYQGVAVKRGLAWLVDMALILFLAALTIPFTAFLSLFFFPAMVLLVGFFYRLFTIASGSATWGMRLFGIEFRTLDGELLSGQDALLHVLGYTVSLAISPLQLISVIMMCVTPFGQGLTDMVLNTTAVNSPRR</sequence>
<evidence type="ECO:0000313" key="7">
    <source>
        <dbReference type="EMBL" id="SLN46101.1"/>
    </source>
</evidence>